<gene>
    <name evidence="2" type="ordered locus">EUBELI_20090</name>
</gene>
<feature type="transmembrane region" description="Helical" evidence="1">
    <location>
        <begin position="251"/>
        <end position="270"/>
    </location>
</feature>
<dbReference type="EMBL" id="CP001106">
    <property type="protein sequence ID" value="ACR73237.1"/>
    <property type="molecule type" value="Genomic_DNA"/>
</dbReference>
<keyword evidence="1" id="KW-1133">Transmembrane helix</keyword>
<dbReference type="KEGG" id="eel:EUBELI_20090"/>
<dbReference type="RefSeq" id="WP_012740371.1">
    <property type="nucleotide sequence ID" value="NC_012780.1"/>
</dbReference>
<keyword evidence="1" id="KW-0812">Transmembrane</keyword>
<accession>C4Z7F9</accession>
<dbReference type="eggNOG" id="ENOG50329A3">
    <property type="taxonomic scope" value="Bacteria"/>
</dbReference>
<feature type="transmembrane region" description="Helical" evidence="1">
    <location>
        <begin position="81"/>
        <end position="98"/>
    </location>
</feature>
<feature type="transmembrane region" description="Helical" evidence="1">
    <location>
        <begin position="206"/>
        <end position="231"/>
    </location>
</feature>
<dbReference type="AlphaFoldDB" id="C4Z7F9"/>
<dbReference type="HOGENOM" id="CLU_085024_0_0_9"/>
<evidence type="ECO:0000256" key="1">
    <source>
        <dbReference type="SAM" id="Phobius"/>
    </source>
</evidence>
<dbReference type="Proteomes" id="UP000001476">
    <property type="component" value="Plasmid pEubeli2"/>
</dbReference>
<proteinExistence type="predicted"/>
<sequence>MNFIKIFSQDIKRAIYQQRYRYIIVLIMITLLMLIPTNIADSINKKIPEAGNMNFLDNVFYMLSGCEHVIPEKIKDIKIPFPWMSIQFLCGLVTLDYIQYDQNGIGKAIILRTKSKLAWWLSKCLSMICLVIGVYTLLFVVSAVVALINYRLSGELHMDLLSMVLELNNTYIVEDGMIIYIFTVPILVSIGITLFQAAISQYLSPVIGLAVVLSIDAMSVFSNSVLLWGNWSMILRSSLCLQDGLDVWKSIAAGIVTGITGVVSGGIRFCKKDIL</sequence>
<keyword evidence="2" id="KW-0614">Plasmid</keyword>
<feature type="transmembrane region" description="Helical" evidence="1">
    <location>
        <begin position="119"/>
        <end position="148"/>
    </location>
</feature>
<keyword evidence="3" id="KW-1185">Reference proteome</keyword>
<reference evidence="2 3" key="1">
    <citation type="journal article" date="2009" name="Proc. Natl. Acad. Sci. U.S.A.">
        <title>Characterizing a model human gut microbiota composed of members of its two dominant bacterial phyla.</title>
        <authorList>
            <person name="Mahowald M.A."/>
            <person name="Rey F.E."/>
            <person name="Seedorf H."/>
            <person name="Turnbaugh P.J."/>
            <person name="Fulton R.S."/>
            <person name="Wollam A."/>
            <person name="Shah N."/>
            <person name="Wang C."/>
            <person name="Magrini V."/>
            <person name="Wilson R.K."/>
            <person name="Cantarel B.L."/>
            <person name="Coutinho P.M."/>
            <person name="Henrissat B."/>
            <person name="Crock L.W."/>
            <person name="Russell A."/>
            <person name="Verberkmoes N.C."/>
            <person name="Hettich R.L."/>
            <person name="Gordon J.I."/>
        </authorList>
    </citation>
    <scope>NUCLEOTIDE SEQUENCE [LARGE SCALE GENOMIC DNA]</scope>
    <source>
        <strain evidence="3">ATCC 27750 / DSM 3376 / VPI C15-48 / C15-B4</strain>
        <plasmid evidence="2">unnamed</plasmid>
    </source>
</reference>
<evidence type="ECO:0000313" key="2">
    <source>
        <dbReference type="EMBL" id="ACR73237.1"/>
    </source>
</evidence>
<feature type="transmembrane region" description="Helical" evidence="1">
    <location>
        <begin position="177"/>
        <end position="199"/>
    </location>
</feature>
<protein>
    <recommendedName>
        <fullName evidence="4">ABC-2 family transporter protein</fullName>
    </recommendedName>
</protein>
<geneLocation type="plasmid" evidence="3">
    <name>pEubeli2</name>
</geneLocation>
<evidence type="ECO:0000313" key="3">
    <source>
        <dbReference type="Proteomes" id="UP000001476"/>
    </source>
</evidence>
<keyword evidence="1" id="KW-0472">Membrane</keyword>
<organism evidence="2 3">
    <name type="scientific">Lachnospira eligens (strain ATCC 27750 / DSM 3376 / VPI C15-48 / C15-B4)</name>
    <name type="common">Eubacterium eligens</name>
    <dbReference type="NCBI Taxonomy" id="515620"/>
    <lineage>
        <taxon>Bacteria</taxon>
        <taxon>Bacillati</taxon>
        <taxon>Bacillota</taxon>
        <taxon>Clostridia</taxon>
        <taxon>Lachnospirales</taxon>
        <taxon>Lachnospiraceae</taxon>
        <taxon>Lachnospira</taxon>
    </lineage>
</organism>
<feature type="transmembrane region" description="Helical" evidence="1">
    <location>
        <begin position="20"/>
        <end position="39"/>
    </location>
</feature>
<evidence type="ECO:0008006" key="4">
    <source>
        <dbReference type="Google" id="ProtNLM"/>
    </source>
</evidence>
<name>C4Z7F9_LACE2</name>
<dbReference type="GeneID" id="41356863"/>